<accession>A0A3R7XJD8</accession>
<dbReference type="NCBIfam" id="TIGR01791">
    <property type="entry name" value="CM_archaeal"/>
    <property type="match status" value="1"/>
</dbReference>
<dbReference type="SMART" id="SM00830">
    <property type="entry name" value="CM_2"/>
    <property type="match status" value="1"/>
</dbReference>
<reference evidence="3 4" key="1">
    <citation type="submission" date="2018-08" db="EMBL/GenBank/DDBJ databases">
        <title>The metabolism and importance of syntrophic acetate oxidation coupled to methane or sulfide production in haloalkaline environments.</title>
        <authorList>
            <person name="Timmers P.H.A."/>
            <person name="Vavourakis C.D."/>
            <person name="Sorokin D.Y."/>
            <person name="Sinninghe Damste J.S."/>
            <person name="Muyzer G."/>
            <person name="Stams A.J.M."/>
            <person name="Plugge C.M."/>
        </authorList>
    </citation>
    <scope>NUCLEOTIDE SEQUENCE [LARGE SCALE GENOMIC DNA]</scope>
    <source>
        <strain evidence="3">MSAO_Arc3</strain>
    </source>
</reference>
<proteinExistence type="predicted"/>
<dbReference type="AlphaFoldDB" id="A0A3R7XJD8"/>
<dbReference type="InterPro" id="IPR051331">
    <property type="entry name" value="Chorismate_mutase-related"/>
</dbReference>
<dbReference type="InterPro" id="IPR036979">
    <property type="entry name" value="CM_dom_sf"/>
</dbReference>
<dbReference type="PANTHER" id="PTHR38041">
    <property type="entry name" value="CHORISMATE MUTASE"/>
    <property type="match status" value="1"/>
</dbReference>
<protein>
    <submittedName>
        <fullName evidence="3">Chorismate mutase</fullName>
        <ecNumber evidence="3">5.4.99.5</ecNumber>
    </submittedName>
</protein>
<dbReference type="GO" id="GO:0009697">
    <property type="term" value="P:salicylic acid biosynthetic process"/>
    <property type="evidence" value="ECO:0007669"/>
    <property type="project" value="TreeGrafter"/>
</dbReference>
<dbReference type="InterPro" id="IPR036263">
    <property type="entry name" value="Chorismate_II_sf"/>
</dbReference>
<evidence type="ECO:0000313" key="3">
    <source>
        <dbReference type="EMBL" id="RQD92244.1"/>
    </source>
</evidence>
<dbReference type="PANTHER" id="PTHR38041:SF1">
    <property type="entry name" value="CHORISMATE MUTASE"/>
    <property type="match status" value="1"/>
</dbReference>
<name>A0A3R7XJD8_9EURY</name>
<evidence type="ECO:0000313" key="4">
    <source>
        <dbReference type="Proteomes" id="UP000284763"/>
    </source>
</evidence>
<evidence type="ECO:0000256" key="1">
    <source>
        <dbReference type="ARBA" id="ARBA00023235"/>
    </source>
</evidence>
<dbReference type="PROSITE" id="PS51168">
    <property type="entry name" value="CHORISMATE_MUT_2"/>
    <property type="match status" value="1"/>
</dbReference>
<dbReference type="InterPro" id="IPR010950">
    <property type="entry name" value="Chorismate_mutase_arc"/>
</dbReference>
<comment type="caution">
    <text evidence="3">The sequence shown here is derived from an EMBL/GenBank/DDBJ whole genome shotgun (WGS) entry which is preliminary data.</text>
</comment>
<dbReference type="Gene3D" id="1.20.59.10">
    <property type="entry name" value="Chorismate mutase"/>
    <property type="match status" value="1"/>
</dbReference>
<dbReference type="GO" id="GO:0046417">
    <property type="term" value="P:chorismate metabolic process"/>
    <property type="evidence" value="ECO:0007669"/>
    <property type="project" value="InterPro"/>
</dbReference>
<dbReference type="EMBL" id="QZAB01000046">
    <property type="protein sequence ID" value="RQD92244.1"/>
    <property type="molecule type" value="Genomic_DNA"/>
</dbReference>
<keyword evidence="1 3" id="KW-0413">Isomerase</keyword>
<dbReference type="Pfam" id="PF01817">
    <property type="entry name" value="CM_2"/>
    <property type="match status" value="1"/>
</dbReference>
<sequence length="95" mass="10990">MTQLDTVREQIEEIDLEIISLIKKRVDMADDVLKLKQQDGLPINNEEQNKVVLKRACEVSTELNLDCEAIKRIFQILIQMNIDRQHEMSGEGNLP</sequence>
<organism evidence="3 4">
    <name type="scientific">Methanosalsum natronophilum</name>
    <dbReference type="NCBI Taxonomy" id="768733"/>
    <lineage>
        <taxon>Archaea</taxon>
        <taxon>Methanobacteriati</taxon>
        <taxon>Methanobacteriota</taxon>
        <taxon>Stenosarchaea group</taxon>
        <taxon>Methanomicrobia</taxon>
        <taxon>Methanosarcinales</taxon>
        <taxon>Methanosarcinaceae</taxon>
        <taxon>Methanosalsum</taxon>
    </lineage>
</organism>
<dbReference type="InterPro" id="IPR002701">
    <property type="entry name" value="CM_II_prokaryot"/>
</dbReference>
<dbReference type="RefSeq" id="WP_259135389.1">
    <property type="nucleotide sequence ID" value="NZ_JANUCS010000014.1"/>
</dbReference>
<feature type="domain" description="Chorismate mutase" evidence="2">
    <location>
        <begin position="1"/>
        <end position="89"/>
    </location>
</feature>
<evidence type="ECO:0000259" key="2">
    <source>
        <dbReference type="PROSITE" id="PS51168"/>
    </source>
</evidence>
<dbReference type="SUPFAM" id="SSF48600">
    <property type="entry name" value="Chorismate mutase II"/>
    <property type="match status" value="1"/>
</dbReference>
<dbReference type="EC" id="5.4.99.5" evidence="3"/>
<gene>
    <name evidence="3" type="ORF">D5R95_00545</name>
</gene>
<dbReference type="GO" id="GO:0004106">
    <property type="term" value="F:chorismate mutase activity"/>
    <property type="evidence" value="ECO:0007669"/>
    <property type="project" value="UniProtKB-EC"/>
</dbReference>
<dbReference type="Proteomes" id="UP000284763">
    <property type="component" value="Unassembled WGS sequence"/>
</dbReference>